<evidence type="ECO:0000256" key="5">
    <source>
        <dbReference type="ARBA" id="ARBA00023136"/>
    </source>
</evidence>
<dbReference type="InterPro" id="IPR020846">
    <property type="entry name" value="MFS_dom"/>
</dbReference>
<keyword evidence="10" id="KW-1185">Reference proteome</keyword>
<dbReference type="PANTHER" id="PTHR42718:SF9">
    <property type="entry name" value="MAJOR FACILITATOR SUPERFAMILY MULTIDRUG TRANSPORTER MFSC"/>
    <property type="match status" value="1"/>
</dbReference>
<keyword evidence="2" id="KW-0813">Transport</keyword>
<name>A0ABV6VMS1_9ACTN</name>
<dbReference type="RefSeq" id="WP_380530093.1">
    <property type="nucleotide sequence ID" value="NZ_JBHFAB010000001.1"/>
</dbReference>
<dbReference type="InterPro" id="IPR011701">
    <property type="entry name" value="MFS"/>
</dbReference>
<organism evidence="9 10">
    <name type="scientific">Streptacidiphilus cavernicola</name>
    <dbReference type="NCBI Taxonomy" id="3342716"/>
    <lineage>
        <taxon>Bacteria</taxon>
        <taxon>Bacillati</taxon>
        <taxon>Actinomycetota</taxon>
        <taxon>Actinomycetes</taxon>
        <taxon>Kitasatosporales</taxon>
        <taxon>Streptomycetaceae</taxon>
        <taxon>Streptacidiphilus</taxon>
    </lineage>
</organism>
<gene>
    <name evidence="9" type="ORF">ACEZDE_00080</name>
</gene>
<evidence type="ECO:0000313" key="9">
    <source>
        <dbReference type="EMBL" id="MFC1415049.1"/>
    </source>
</evidence>
<evidence type="ECO:0000259" key="8">
    <source>
        <dbReference type="PROSITE" id="PS50850"/>
    </source>
</evidence>
<comment type="subcellular location">
    <subcellularLocation>
        <location evidence="1">Cell membrane</location>
        <topology evidence="1">Multi-pass membrane protein</topology>
    </subcellularLocation>
</comment>
<dbReference type="PROSITE" id="PS50850">
    <property type="entry name" value="MFS"/>
    <property type="match status" value="1"/>
</dbReference>
<evidence type="ECO:0000256" key="2">
    <source>
        <dbReference type="ARBA" id="ARBA00022448"/>
    </source>
</evidence>
<dbReference type="Gene3D" id="1.20.1720.10">
    <property type="entry name" value="Multidrug resistance protein D"/>
    <property type="match status" value="1"/>
</dbReference>
<sequence length="145" mass="14826">MHPHPHPRLHSRWQPPIGPLLEPKITLLGSGTPPARPGAALAAALLGFFVITLDALVVNVALPSIRADLGGGIVGLQWVLDGYTLMLAALLLSAGSLSDRVGARRAFAPGLAVFVAASAACGLAGSLPVLIAARLVQGRAQGPQR</sequence>
<accession>A0ABV6VMS1</accession>
<dbReference type="EMBL" id="JBHFAB010000001">
    <property type="protein sequence ID" value="MFC1415049.1"/>
    <property type="molecule type" value="Genomic_DNA"/>
</dbReference>
<evidence type="ECO:0000256" key="6">
    <source>
        <dbReference type="ARBA" id="ARBA00023251"/>
    </source>
</evidence>
<dbReference type="Proteomes" id="UP001592531">
    <property type="component" value="Unassembled WGS sequence"/>
</dbReference>
<dbReference type="PANTHER" id="PTHR42718">
    <property type="entry name" value="MAJOR FACILITATOR SUPERFAMILY MULTIDRUG TRANSPORTER MFSC"/>
    <property type="match status" value="1"/>
</dbReference>
<feature type="transmembrane region" description="Helical" evidence="7">
    <location>
        <begin position="69"/>
        <end position="91"/>
    </location>
</feature>
<dbReference type="Pfam" id="PF07690">
    <property type="entry name" value="MFS_1"/>
    <property type="match status" value="1"/>
</dbReference>
<dbReference type="SUPFAM" id="SSF103473">
    <property type="entry name" value="MFS general substrate transporter"/>
    <property type="match status" value="1"/>
</dbReference>
<evidence type="ECO:0000256" key="3">
    <source>
        <dbReference type="ARBA" id="ARBA00022692"/>
    </source>
</evidence>
<feature type="transmembrane region" description="Helical" evidence="7">
    <location>
        <begin position="111"/>
        <end position="136"/>
    </location>
</feature>
<keyword evidence="4 7" id="KW-1133">Transmembrane helix</keyword>
<evidence type="ECO:0000256" key="4">
    <source>
        <dbReference type="ARBA" id="ARBA00022989"/>
    </source>
</evidence>
<keyword evidence="3 7" id="KW-0812">Transmembrane</keyword>
<evidence type="ECO:0000256" key="1">
    <source>
        <dbReference type="ARBA" id="ARBA00004651"/>
    </source>
</evidence>
<evidence type="ECO:0000256" key="7">
    <source>
        <dbReference type="SAM" id="Phobius"/>
    </source>
</evidence>
<comment type="caution">
    <text evidence="9">The sequence shown here is derived from an EMBL/GenBank/DDBJ whole genome shotgun (WGS) entry which is preliminary data.</text>
</comment>
<feature type="domain" description="Major facilitator superfamily (MFS) profile" evidence="8">
    <location>
        <begin position="40"/>
        <end position="145"/>
    </location>
</feature>
<proteinExistence type="predicted"/>
<keyword evidence="6" id="KW-0046">Antibiotic resistance</keyword>
<evidence type="ECO:0000313" key="10">
    <source>
        <dbReference type="Proteomes" id="UP001592531"/>
    </source>
</evidence>
<keyword evidence="5 7" id="KW-0472">Membrane</keyword>
<reference evidence="9 10" key="1">
    <citation type="submission" date="2024-09" db="EMBL/GenBank/DDBJ databases">
        <authorList>
            <person name="Lee S.D."/>
        </authorList>
    </citation>
    <scope>NUCLEOTIDE SEQUENCE [LARGE SCALE GENOMIC DNA]</scope>
    <source>
        <strain evidence="9 10">N8-3</strain>
    </source>
</reference>
<feature type="transmembrane region" description="Helical" evidence="7">
    <location>
        <begin position="39"/>
        <end position="62"/>
    </location>
</feature>
<dbReference type="InterPro" id="IPR036259">
    <property type="entry name" value="MFS_trans_sf"/>
</dbReference>
<protein>
    <submittedName>
        <fullName evidence="9">MFS transporter</fullName>
    </submittedName>
</protein>